<dbReference type="Proteomes" id="UP000017133">
    <property type="component" value="Unassembled WGS sequence"/>
</dbReference>
<accession>U7QTC3</accession>
<gene>
    <name evidence="1" type="ORF">O185_20550</name>
</gene>
<keyword evidence="2" id="KW-1185">Reference proteome</keyword>
<comment type="caution">
    <text evidence="1">The sequence shown here is derived from an EMBL/GenBank/DDBJ whole genome shotgun (WGS) entry which is preliminary data.</text>
</comment>
<name>U7QTC3_PHOTE</name>
<reference evidence="1 2" key="1">
    <citation type="submission" date="2013-10" db="EMBL/GenBank/DDBJ databases">
        <title>Whole Genome Shotgun Sequence of Photorhabdus temperata J3.</title>
        <authorList>
            <person name="Park G.-S."/>
            <person name="Hong S.-J."/>
            <person name="Shin J.-H."/>
        </authorList>
    </citation>
    <scope>NUCLEOTIDE SEQUENCE [LARGE SCALE GENOMIC DNA]</scope>
    <source>
        <strain evidence="1 2">J3</strain>
    </source>
</reference>
<evidence type="ECO:0000313" key="2">
    <source>
        <dbReference type="Proteomes" id="UP000017133"/>
    </source>
</evidence>
<dbReference type="AlphaFoldDB" id="U7QTC3"/>
<proteinExistence type="predicted"/>
<evidence type="ECO:0000313" key="1">
    <source>
        <dbReference type="EMBL" id="ERT11229.1"/>
    </source>
</evidence>
<organism evidence="1 2">
    <name type="scientific">Photorhabdus temperata J3</name>
    <dbReference type="NCBI Taxonomy" id="1389415"/>
    <lineage>
        <taxon>Bacteria</taxon>
        <taxon>Pseudomonadati</taxon>
        <taxon>Pseudomonadota</taxon>
        <taxon>Gammaproteobacteria</taxon>
        <taxon>Enterobacterales</taxon>
        <taxon>Morganellaceae</taxon>
        <taxon>Photorhabdus</taxon>
    </lineage>
</organism>
<dbReference type="EMBL" id="AXDT01000214">
    <property type="protein sequence ID" value="ERT11229.1"/>
    <property type="molecule type" value="Genomic_DNA"/>
</dbReference>
<dbReference type="PATRIC" id="fig|1389415.4.peg.4110"/>
<protein>
    <submittedName>
        <fullName evidence="1">Uncharacterized protein</fullName>
    </submittedName>
</protein>
<sequence length="46" mass="5400">MQNISLFFSKWKMLTLFYKKLTDENKQLLLVKKSLLYVKSTASGQS</sequence>